<sequence>MRRLPLAATVAFGLLPALLAAVPPAAAQARPATCSRDLFQNEGALRRQQTRLSAVANADQATQCRTWREHVGFLQDARAVFATCQAGAERAQNVAMMDSDLADYRTLIAGRCGKR</sequence>
<evidence type="ECO:0000256" key="1">
    <source>
        <dbReference type="SAM" id="SignalP"/>
    </source>
</evidence>
<feature type="signal peptide" evidence="1">
    <location>
        <begin position="1"/>
        <end position="29"/>
    </location>
</feature>
<evidence type="ECO:0008006" key="4">
    <source>
        <dbReference type="Google" id="ProtNLM"/>
    </source>
</evidence>
<accession>A0ABW0P0F7</accession>
<dbReference type="EMBL" id="JBHSLU010000038">
    <property type="protein sequence ID" value="MFC5506236.1"/>
    <property type="molecule type" value="Genomic_DNA"/>
</dbReference>
<proteinExistence type="predicted"/>
<organism evidence="2 3">
    <name type="scientific">Bosea massiliensis</name>
    <dbReference type="NCBI Taxonomy" id="151419"/>
    <lineage>
        <taxon>Bacteria</taxon>
        <taxon>Pseudomonadati</taxon>
        <taxon>Pseudomonadota</taxon>
        <taxon>Alphaproteobacteria</taxon>
        <taxon>Hyphomicrobiales</taxon>
        <taxon>Boseaceae</taxon>
        <taxon>Bosea</taxon>
    </lineage>
</organism>
<evidence type="ECO:0000313" key="3">
    <source>
        <dbReference type="Proteomes" id="UP001596060"/>
    </source>
</evidence>
<dbReference type="RefSeq" id="WP_066721647.1">
    <property type="nucleotide sequence ID" value="NZ_JBHSLU010000038.1"/>
</dbReference>
<reference evidence="3" key="1">
    <citation type="journal article" date="2019" name="Int. J. Syst. Evol. Microbiol.">
        <title>The Global Catalogue of Microorganisms (GCM) 10K type strain sequencing project: providing services to taxonomists for standard genome sequencing and annotation.</title>
        <authorList>
            <consortium name="The Broad Institute Genomics Platform"/>
            <consortium name="The Broad Institute Genome Sequencing Center for Infectious Disease"/>
            <person name="Wu L."/>
            <person name="Ma J."/>
        </authorList>
    </citation>
    <scope>NUCLEOTIDE SEQUENCE [LARGE SCALE GENOMIC DNA]</scope>
    <source>
        <strain evidence="3">CCUG 43117</strain>
    </source>
</reference>
<dbReference type="Proteomes" id="UP001596060">
    <property type="component" value="Unassembled WGS sequence"/>
</dbReference>
<feature type="chain" id="PRO_5047068252" description="UrcA family protein" evidence="1">
    <location>
        <begin position="30"/>
        <end position="115"/>
    </location>
</feature>
<evidence type="ECO:0000313" key="2">
    <source>
        <dbReference type="EMBL" id="MFC5506236.1"/>
    </source>
</evidence>
<keyword evidence="1" id="KW-0732">Signal</keyword>
<name>A0ABW0P0F7_9HYPH</name>
<comment type="caution">
    <text evidence="2">The sequence shown here is derived from an EMBL/GenBank/DDBJ whole genome shotgun (WGS) entry which is preliminary data.</text>
</comment>
<protein>
    <recommendedName>
        <fullName evidence="4">UrcA family protein</fullName>
    </recommendedName>
</protein>
<gene>
    <name evidence="2" type="ORF">ACFPN9_13310</name>
</gene>
<keyword evidence="3" id="KW-1185">Reference proteome</keyword>